<gene>
    <name evidence="1" type="ORF">DYL61_22615</name>
</gene>
<dbReference type="Proteomes" id="UP000297734">
    <property type="component" value="Unassembled WGS sequence"/>
</dbReference>
<reference evidence="1 2" key="1">
    <citation type="journal article" date="2019" name="Syst. Appl. Microbiol.">
        <title>New species of pathogenic Pseudomonas isolated from citrus in Tunisia: Proposal of Pseudomonas kairouanensis sp. nov. and Pseudomonas nabeulensis sp. nov.</title>
        <authorList>
            <person name="Oueslati M."/>
            <person name="Mulet M."/>
            <person name="Gomila M."/>
            <person name="Berge O."/>
            <person name="Hajlaoui M.R."/>
            <person name="Lalucat J."/>
            <person name="Sadfi-Zouaoui N."/>
            <person name="Garcia-Valdes E."/>
        </authorList>
    </citation>
    <scope>NUCLEOTIDE SEQUENCE [LARGE SCALE GENOMIC DNA]</scope>
    <source>
        <strain evidence="1 2">E10B</strain>
    </source>
</reference>
<sequence length="1896" mass="210996">MSTTNIQPAAPSLQTLQAHLLEIDPTLRSRTQRPVTLPQTLQDLEKLNTTLMHANATLFTQSHALYQDLNQADLTSEAGKKRLADLPGKLTHLEETSTLEGQSRKAFMSVAAGSAALEQETRLNVSDHLLDPSDQRMVEDCALGPEFRPGMYALTFTYQDNTVEFAGAFVLTRQASPVVTSLTTSDNTGPALLFTPSRGLEAFASLRELDHSLLTILSTPPGHAEFVRHLPLRYQALDVAGIWPLELQPIEQRPLFEHAWNAILDKRRQDVERALELTHDVDQLIAALDKALADAMPDLTLRLDLRGQRLLERDLYNSLPDWYRNATIEQQSALVQQLRVYNQARQRFIDGVGPAATPHSLAHFQLVEQLADELDIHDLDPDQLIVTTRRTVPDVGTYEQRHSLTELSLSGLHTDDGLPGSAFIKHTQLTYAGAALTAAHAELTTASLLTLLQGLQPRLTFANAQKAMQTKPIVRLAARDMLDQRLVTLALIARRQGHLSPTDHALFVQLREQPQQHLRAHTVSLHGAQLKDLWLLRDEDATGTTRRLILCTPQAPRAQQFVAFNSERECQTHILGWADGNAQPMGDYLMDQVPLRFRAKMAVFLRALSFKPDANEHLEITFGTSCSHTECLDAMVVHLLDRQLVDDYQHGTPPWYHAASAVDRTRLVTLSDDAVGALNTYNSQPDSEASFSRFETFLHDNARLSLNTLLGRPKNDVDPDSVFAYAPKTLLGPPPLPLSYTQLYRDGYEDGIGFLNEKFSASATFRGPPGVDLTALTAQNVARSVTGVWIGQRYTDEVRKRLQAVDSPGYVARRNAVLKITQLQMKSAALESRLQGHIASLDLAWLERAIDSLGDTGTPSRNTYQVHRLSIDGDWVAGCYLFRHASYPVLLYTPNAPDGVGFREARLFNYLVKKDNGLLAYFNERVPVQSQTRVSQFLQSAKKGLPDDINRSTPSPARHDAIVHAMPLTDLRHDLYNMRLQRKIDDVQATTVNRTQMITGIVWTCVEWVTAIATIPFPALSLSLGGLLAFKDAMLALSAYYQGDKNSALQHYIGYLANLGGALLFDLRPALTGPFNTLSPARPMIRTGRHAVDTANLQHLQSRAPEPMKPVIFEGQPLWTPQTPDALGRHLLYRRDPASGQMLSTGRLVNQEAEGRWVRSGIAGGGRKKYQPLVEEADSALAIYETPADQSKTFRALLDPGFKARISHDWEASTAPVAQTIAHEQLRPLRASYNRQVEKLIQDANTFFQAPPALPARAAITPLPAQAPPAELLETLLGQNKRLVIGAPNTSIASKQLLIENMQAVADLGVKRLYIENMPADLFRNKLAIINRQAEGNIAPALLHIEDHLARVDLAMGYTRSAPFTYRNLMLRAHQCNIEVEGLDVASSYHMEHLLALSDGERFIPRNSRVRNFYSHKVIERNAAKNPGEGWIALVDQDRLGTYEQIPGLPDLQNTLALRVEDAAPGQPVGVAIDTLPAGLSRGHYTLALSTPHHMRLRPGTAQASSTAVGATHYSEFDIPEALRNDIRHLDASHRGLDTRYSMRDESPHKAAFNEFVRTRQRLLQRAETFLAGYTPPPRPSLAHFAAATSEQNFIERVYQQKLGLVIGEAHTASSSKQFLIEHMKLLKKQGVQTLYFEHLLTDLHQHELDIFHKRLKMPEDLKAYLKRQDGGHMLNYQGPHTFTNVIKAANKYGIRVRALDCTASYNVKGARGASPRNTLFSYFANEVIKADQAAHGPHKWVALMGSAHTDINERVPGIAQLQDAVSLHVRDAAASSARLLKPGGWVVDEFTTLALYSDFTLEIGIPGRPFIRPPAPPSRASLRTKGQFLIEHPSANETNLVHHSNTGDIVVTPIQIDDKGQFFIDRWPQLRDQRFLLQSQLIEALKFQIHLTPVP</sequence>
<evidence type="ECO:0000313" key="2">
    <source>
        <dbReference type="Proteomes" id="UP000297734"/>
    </source>
</evidence>
<organism evidence="1 2">
    <name type="scientific">Pseudomonas nabeulensis</name>
    <dbReference type="NCBI Taxonomy" id="2293833"/>
    <lineage>
        <taxon>Bacteria</taxon>
        <taxon>Pseudomonadati</taxon>
        <taxon>Pseudomonadota</taxon>
        <taxon>Gammaproteobacteria</taxon>
        <taxon>Pseudomonadales</taxon>
        <taxon>Pseudomonadaceae</taxon>
        <taxon>Pseudomonas</taxon>
    </lineage>
</organism>
<dbReference type="RefSeq" id="WP_135310173.1">
    <property type="nucleotide sequence ID" value="NZ_QUZT01000050.1"/>
</dbReference>
<dbReference type="CDD" id="cd14729">
    <property type="entry name" value="RtxA-like"/>
    <property type="match status" value="2"/>
</dbReference>
<dbReference type="EMBL" id="QUZT01000050">
    <property type="protein sequence ID" value="TFY89447.1"/>
    <property type="molecule type" value="Genomic_DNA"/>
</dbReference>
<comment type="caution">
    <text evidence="1">The sequence shown here is derived from an EMBL/GenBank/DDBJ whole genome shotgun (WGS) entry which is preliminary data.</text>
</comment>
<protein>
    <submittedName>
        <fullName evidence="1">Toxin</fullName>
    </submittedName>
</protein>
<proteinExistence type="predicted"/>
<dbReference type="OrthoDB" id="5653126at2"/>
<accession>A0A4Z0ASV3</accession>
<keyword evidence="2" id="KW-1185">Reference proteome</keyword>
<evidence type="ECO:0000313" key="1">
    <source>
        <dbReference type="EMBL" id="TFY89447.1"/>
    </source>
</evidence>
<dbReference type="Gene3D" id="3.40.50.11550">
    <property type="match status" value="2"/>
</dbReference>
<name>A0A4Z0ASV3_9PSED</name>
<dbReference type="SUPFAM" id="SSF159501">
    <property type="entry name" value="EreA/ChaN-like"/>
    <property type="match status" value="2"/>
</dbReference>